<proteinExistence type="predicted"/>
<feature type="transmembrane region" description="Helical" evidence="1">
    <location>
        <begin position="70"/>
        <end position="94"/>
    </location>
</feature>
<gene>
    <name evidence="2" type="ORF">Taro_034878</name>
</gene>
<dbReference type="AlphaFoldDB" id="A0A843VXJ0"/>
<dbReference type="Gene3D" id="3.60.70.12">
    <property type="entry name" value="L-amino peptidase D-ALA esterase/amidase"/>
    <property type="match status" value="1"/>
</dbReference>
<keyword evidence="1" id="KW-1133">Transmembrane helix</keyword>
<comment type="caution">
    <text evidence="2">The sequence shown here is derived from an EMBL/GenBank/DDBJ whole genome shotgun (WGS) entry which is preliminary data.</text>
</comment>
<keyword evidence="3" id="KW-1185">Reference proteome</keyword>
<accession>A0A843VXJ0</accession>
<keyword evidence="1" id="KW-0812">Transmembrane</keyword>
<protein>
    <submittedName>
        <fullName evidence="2">Uncharacterized protein</fullName>
    </submittedName>
</protein>
<evidence type="ECO:0000256" key="1">
    <source>
        <dbReference type="SAM" id="Phobius"/>
    </source>
</evidence>
<evidence type="ECO:0000313" key="3">
    <source>
        <dbReference type="Proteomes" id="UP000652761"/>
    </source>
</evidence>
<dbReference type="SUPFAM" id="SSF56266">
    <property type="entry name" value="DmpA/ArgJ-like"/>
    <property type="match status" value="1"/>
</dbReference>
<reference evidence="2" key="1">
    <citation type="submission" date="2017-07" db="EMBL/GenBank/DDBJ databases">
        <title>Taro Niue Genome Assembly and Annotation.</title>
        <authorList>
            <person name="Atibalentja N."/>
            <person name="Keating K."/>
            <person name="Fields C.J."/>
        </authorList>
    </citation>
    <scope>NUCLEOTIDE SEQUENCE</scope>
    <source>
        <strain evidence="2">Niue_2</strain>
        <tissue evidence="2">Leaf</tissue>
    </source>
</reference>
<organism evidence="2 3">
    <name type="scientific">Colocasia esculenta</name>
    <name type="common">Wild taro</name>
    <name type="synonym">Arum esculentum</name>
    <dbReference type="NCBI Taxonomy" id="4460"/>
    <lineage>
        <taxon>Eukaryota</taxon>
        <taxon>Viridiplantae</taxon>
        <taxon>Streptophyta</taxon>
        <taxon>Embryophyta</taxon>
        <taxon>Tracheophyta</taxon>
        <taxon>Spermatophyta</taxon>
        <taxon>Magnoliopsida</taxon>
        <taxon>Liliopsida</taxon>
        <taxon>Araceae</taxon>
        <taxon>Aroideae</taxon>
        <taxon>Colocasieae</taxon>
        <taxon>Colocasia</taxon>
    </lineage>
</organism>
<evidence type="ECO:0000313" key="2">
    <source>
        <dbReference type="EMBL" id="MQM02112.1"/>
    </source>
</evidence>
<dbReference type="EMBL" id="NMUH01002795">
    <property type="protein sequence ID" value="MQM02112.1"/>
    <property type="molecule type" value="Genomic_DNA"/>
</dbReference>
<sequence>MEELETTMVEKFAKMESMIMGSQGDVGYQDSVECSNVVAQLLHDRPESVLIESTGVIGQRIKKVPVLKRYPAKLFVTTFTCLFGLPHFLAIAAFT</sequence>
<keyword evidence="1" id="KW-0472">Membrane</keyword>
<name>A0A843VXJ0_COLES</name>
<dbReference type="InterPro" id="IPR016117">
    <property type="entry name" value="ArgJ-like_dom_sf"/>
</dbReference>
<dbReference type="Proteomes" id="UP000652761">
    <property type="component" value="Unassembled WGS sequence"/>
</dbReference>
<dbReference type="OrthoDB" id="2017946at2759"/>